<name>A0AA87CVV6_PROST</name>
<evidence type="ECO:0000313" key="2">
    <source>
        <dbReference type="Proteomes" id="UP000004506"/>
    </source>
</evidence>
<reference evidence="2" key="2">
    <citation type="submission" date="2008-04" db="EMBL/GenBank/DDBJ databases">
        <title>Draft genome sequence of Providencia stuartii(ATCC 25827).</title>
        <authorList>
            <person name="Sudarsanam P."/>
            <person name="Ley R."/>
            <person name="Guruge J."/>
            <person name="Turnbaugh P.J."/>
            <person name="Mahowald M."/>
            <person name="Liep D."/>
            <person name="Gordon J."/>
        </authorList>
    </citation>
    <scope>NUCLEOTIDE SEQUENCE [LARGE SCALE GENOMIC DNA]</scope>
    <source>
        <strain evidence="2">ATCC 25827</strain>
    </source>
</reference>
<reference evidence="1 2" key="3">
    <citation type="submission" date="2008-05" db="EMBL/GenBank/DDBJ databases">
        <authorList>
            <person name="Fulton L."/>
            <person name="Clifton S."/>
            <person name="Fulton B."/>
            <person name="Xu J."/>
            <person name="Minx P."/>
            <person name="Pepin K.H."/>
            <person name="Johnson M."/>
            <person name="Thiruvilangam P."/>
            <person name="Bhonagiri V."/>
            <person name="Nash W.E."/>
            <person name="Mardis E.R."/>
            <person name="Wilson R.K."/>
        </authorList>
    </citation>
    <scope>NUCLEOTIDE SEQUENCE [LARGE SCALE GENOMIC DNA]</scope>
    <source>
        <strain evidence="1 2">ATCC 25827</strain>
    </source>
</reference>
<protein>
    <submittedName>
        <fullName evidence="1">Uncharacterized protein</fullName>
    </submittedName>
</protein>
<dbReference type="RefSeq" id="WP_004917474.1">
    <property type="nucleotide sequence ID" value="NZ_DS607662.1"/>
</dbReference>
<evidence type="ECO:0000313" key="1">
    <source>
        <dbReference type="EMBL" id="EDU61053.1"/>
    </source>
</evidence>
<accession>A0AA87CVV6</accession>
<dbReference type="Proteomes" id="UP000004506">
    <property type="component" value="Unassembled WGS sequence"/>
</dbReference>
<dbReference type="AlphaFoldDB" id="A0AA87CVV6"/>
<organism evidence="1 2">
    <name type="scientific">Providencia stuartii ATCC 25827</name>
    <dbReference type="NCBI Taxonomy" id="471874"/>
    <lineage>
        <taxon>Bacteria</taxon>
        <taxon>Pseudomonadati</taxon>
        <taxon>Pseudomonadota</taxon>
        <taxon>Gammaproteobacteria</taxon>
        <taxon>Enterobacterales</taxon>
        <taxon>Morganellaceae</taxon>
        <taxon>Providencia</taxon>
    </lineage>
</organism>
<comment type="caution">
    <text evidence="1">The sequence shown here is derived from an EMBL/GenBank/DDBJ whole genome shotgun (WGS) entry which is preliminary data.</text>
</comment>
<gene>
    <name evidence="1" type="ORF">PROSTU_01034</name>
</gene>
<proteinExistence type="predicted"/>
<dbReference type="EMBL" id="ABJD02000085">
    <property type="protein sequence ID" value="EDU61053.1"/>
    <property type="molecule type" value="Genomic_DNA"/>
</dbReference>
<sequence>MKIGDITITEWQSPFYTLHDFDNIVGKNLAKNVVNPAQCGREAVTEGESYGVRLGRPKGSSVNSDAIQEAKEAGLSQSKVAKRLWIGIATLKRHWNIHSEKN</sequence>
<reference evidence="2" key="1">
    <citation type="submission" date="2008-04" db="EMBL/GenBank/DDBJ databases">
        <title>Draft genome sequence of Providencia stuartii (ATCC 25827).</title>
        <authorList>
            <person name="Sudarsanam P."/>
            <person name="Ley R."/>
            <person name="Guruge J."/>
            <person name="Turnbaugh P.J."/>
            <person name="Mahowald M."/>
            <person name="Liep D."/>
            <person name="Gordon J."/>
        </authorList>
    </citation>
    <scope>NUCLEOTIDE SEQUENCE [LARGE SCALE GENOMIC DNA]</scope>
    <source>
        <strain evidence="2">ATCC 25827</strain>
    </source>
</reference>